<dbReference type="SUPFAM" id="SSF81330">
    <property type="entry name" value="Gated mechanosensitive channel"/>
    <property type="match status" value="1"/>
</dbReference>
<dbReference type="NCBIfam" id="NF010557">
    <property type="entry name" value="PRK13952.1"/>
    <property type="match status" value="1"/>
</dbReference>
<dbReference type="GO" id="GO:0008381">
    <property type="term" value="F:mechanosensitive monoatomic ion channel activity"/>
    <property type="evidence" value="ECO:0007669"/>
    <property type="project" value="UniProtKB-UniRule"/>
</dbReference>
<keyword evidence="5 10" id="KW-0812">Transmembrane</keyword>
<sequence length="152" mass="16571">MKKLMDEFKTFIMRGNVMDLAVGVIIGGAFQSIINSLVNDIIMPVISLITGGIDFSNWFIQLSGDQKFTTLAAAQEAGVAVFAYGNFITAVINFLIMAFVIFMLVKGMNKLAAIGHHEKAVEEASTTKKCPFCQSEIDINATRCPHCTSVIE</sequence>
<dbReference type="InterPro" id="IPR037673">
    <property type="entry name" value="MSC/AndL"/>
</dbReference>
<evidence type="ECO:0000256" key="10">
    <source>
        <dbReference type="HAMAP-Rule" id="MF_00115"/>
    </source>
</evidence>
<evidence type="ECO:0000256" key="3">
    <source>
        <dbReference type="ARBA" id="ARBA00022448"/>
    </source>
</evidence>
<dbReference type="PRINTS" id="PR01264">
    <property type="entry name" value="MECHCHANNEL"/>
</dbReference>
<organism evidence="11 12">
    <name type="scientific">Marvinbryantia formatexigens DSM 14469</name>
    <dbReference type="NCBI Taxonomy" id="478749"/>
    <lineage>
        <taxon>Bacteria</taxon>
        <taxon>Bacillati</taxon>
        <taxon>Bacillota</taxon>
        <taxon>Clostridia</taxon>
        <taxon>Lachnospirales</taxon>
        <taxon>Lachnospiraceae</taxon>
        <taxon>Marvinbryantia</taxon>
    </lineage>
</organism>
<dbReference type="InterPro" id="IPR019823">
    <property type="entry name" value="Mechanosensitive_channel_CS"/>
</dbReference>
<accession>C6L9H4</accession>
<keyword evidence="7 10" id="KW-0406">Ion transport</keyword>
<keyword evidence="8 10" id="KW-0472">Membrane</keyword>
<dbReference type="Pfam" id="PF01741">
    <property type="entry name" value="MscL"/>
    <property type="match status" value="1"/>
</dbReference>
<comment type="similarity">
    <text evidence="2 10">Belongs to the MscL family.</text>
</comment>
<dbReference type="eggNOG" id="COG1970">
    <property type="taxonomic scope" value="Bacteria"/>
</dbReference>
<dbReference type="RefSeq" id="WP_006860066.1">
    <property type="nucleotide sequence ID" value="NZ_ACCL02000001.1"/>
</dbReference>
<dbReference type="InterPro" id="IPR001185">
    <property type="entry name" value="MS_channel"/>
</dbReference>
<proteinExistence type="inferred from homology"/>
<protein>
    <recommendedName>
        <fullName evidence="10">Large-conductance mechanosensitive channel</fullName>
    </recommendedName>
</protein>
<dbReference type="Proteomes" id="UP000005561">
    <property type="component" value="Unassembled WGS sequence"/>
</dbReference>
<evidence type="ECO:0000256" key="5">
    <source>
        <dbReference type="ARBA" id="ARBA00022692"/>
    </source>
</evidence>
<comment type="subcellular location">
    <subcellularLocation>
        <location evidence="1 10">Cell membrane</location>
        <topology evidence="1 10">Multi-pass membrane protein</topology>
    </subcellularLocation>
</comment>
<evidence type="ECO:0000256" key="1">
    <source>
        <dbReference type="ARBA" id="ARBA00004651"/>
    </source>
</evidence>
<evidence type="ECO:0000313" key="11">
    <source>
        <dbReference type="EMBL" id="EET62913.1"/>
    </source>
</evidence>
<keyword evidence="3 10" id="KW-0813">Transport</keyword>
<dbReference type="OrthoDB" id="9810350at2"/>
<reference evidence="11" key="1">
    <citation type="submission" date="2009-07" db="EMBL/GenBank/DDBJ databases">
        <authorList>
            <person name="Weinstock G."/>
            <person name="Sodergren E."/>
            <person name="Clifton S."/>
            <person name="Fulton L."/>
            <person name="Fulton B."/>
            <person name="Courtney L."/>
            <person name="Fronick C."/>
            <person name="Harrison M."/>
            <person name="Strong C."/>
            <person name="Farmer C."/>
            <person name="Delahaunty K."/>
            <person name="Markovic C."/>
            <person name="Hall O."/>
            <person name="Minx P."/>
            <person name="Tomlinson C."/>
            <person name="Mitreva M."/>
            <person name="Nelson J."/>
            <person name="Hou S."/>
            <person name="Wollam A."/>
            <person name="Pepin K.H."/>
            <person name="Johnson M."/>
            <person name="Bhonagiri V."/>
            <person name="Nash W.E."/>
            <person name="Warren W."/>
            <person name="Chinwalla A."/>
            <person name="Mardis E.R."/>
            <person name="Wilson R.K."/>
        </authorList>
    </citation>
    <scope>NUCLEOTIDE SEQUENCE [LARGE SCALE GENOMIC DNA]</scope>
    <source>
        <strain evidence="11">DSM 14469</strain>
    </source>
</reference>
<gene>
    <name evidence="10 11" type="primary">mscL</name>
    <name evidence="11" type="ORF">BRYFOR_05264</name>
</gene>
<dbReference type="HAMAP" id="MF_00115">
    <property type="entry name" value="MscL"/>
    <property type="match status" value="1"/>
</dbReference>
<dbReference type="AlphaFoldDB" id="C6L9H4"/>
<dbReference type="Gene3D" id="1.10.1200.120">
    <property type="entry name" value="Large-conductance mechanosensitive channel, MscL, domain 1"/>
    <property type="match status" value="1"/>
</dbReference>
<evidence type="ECO:0000256" key="8">
    <source>
        <dbReference type="ARBA" id="ARBA00023136"/>
    </source>
</evidence>
<dbReference type="NCBIfam" id="TIGR00220">
    <property type="entry name" value="mscL"/>
    <property type="match status" value="1"/>
</dbReference>
<evidence type="ECO:0000256" key="7">
    <source>
        <dbReference type="ARBA" id="ARBA00023065"/>
    </source>
</evidence>
<keyword evidence="9 10" id="KW-0407">Ion channel</keyword>
<comment type="subunit">
    <text evidence="10">Homopentamer.</text>
</comment>
<evidence type="ECO:0000313" key="12">
    <source>
        <dbReference type="Proteomes" id="UP000005561"/>
    </source>
</evidence>
<dbReference type="PANTHER" id="PTHR30266">
    <property type="entry name" value="MECHANOSENSITIVE CHANNEL MSCL"/>
    <property type="match status" value="1"/>
</dbReference>
<keyword evidence="4 10" id="KW-1003">Cell membrane</keyword>
<keyword evidence="6 10" id="KW-1133">Transmembrane helix</keyword>
<comment type="caution">
    <text evidence="11">The sequence shown here is derived from an EMBL/GenBank/DDBJ whole genome shotgun (WGS) entry which is preliminary data.</text>
</comment>
<evidence type="ECO:0000256" key="6">
    <source>
        <dbReference type="ARBA" id="ARBA00022989"/>
    </source>
</evidence>
<dbReference type="PANTHER" id="PTHR30266:SF2">
    <property type="entry name" value="LARGE-CONDUCTANCE MECHANOSENSITIVE CHANNEL"/>
    <property type="match status" value="1"/>
</dbReference>
<dbReference type="STRING" id="168384.SAMN05660368_02805"/>
<dbReference type="InterPro" id="IPR036019">
    <property type="entry name" value="MscL_channel"/>
</dbReference>
<dbReference type="PROSITE" id="PS01327">
    <property type="entry name" value="MSCL"/>
    <property type="match status" value="1"/>
</dbReference>
<dbReference type="GO" id="GO:0005886">
    <property type="term" value="C:plasma membrane"/>
    <property type="evidence" value="ECO:0007669"/>
    <property type="project" value="UniProtKB-SubCell"/>
</dbReference>
<evidence type="ECO:0000256" key="2">
    <source>
        <dbReference type="ARBA" id="ARBA00007254"/>
    </source>
</evidence>
<evidence type="ECO:0000256" key="9">
    <source>
        <dbReference type="ARBA" id="ARBA00023303"/>
    </source>
</evidence>
<comment type="function">
    <text evidence="10">Channel that opens in response to stretch forces in the membrane lipid bilayer. May participate in the regulation of osmotic pressure changes within the cell.</text>
</comment>
<evidence type="ECO:0000256" key="4">
    <source>
        <dbReference type="ARBA" id="ARBA00022475"/>
    </source>
</evidence>
<keyword evidence="12" id="KW-1185">Reference proteome</keyword>
<name>C6L9H4_9FIRM</name>
<dbReference type="EMBL" id="ACCL02000001">
    <property type="protein sequence ID" value="EET62913.1"/>
    <property type="molecule type" value="Genomic_DNA"/>
</dbReference>